<evidence type="ECO:0000313" key="2">
    <source>
        <dbReference type="EMBL" id="MFC3194192.1"/>
    </source>
</evidence>
<dbReference type="InterPro" id="IPR012338">
    <property type="entry name" value="Beta-lactam/transpept-like"/>
</dbReference>
<keyword evidence="3" id="KW-1185">Reference proteome</keyword>
<protein>
    <submittedName>
        <fullName evidence="2">Serine hydrolase domain-containing protein</fullName>
        <ecNumber evidence="2">3.-.-.-</ecNumber>
    </submittedName>
</protein>
<dbReference type="GO" id="GO:0016787">
    <property type="term" value="F:hydrolase activity"/>
    <property type="evidence" value="ECO:0007669"/>
    <property type="project" value="UniProtKB-KW"/>
</dbReference>
<dbReference type="SUPFAM" id="SSF56601">
    <property type="entry name" value="beta-lactamase/transpeptidase-like"/>
    <property type="match status" value="1"/>
</dbReference>
<dbReference type="EMBL" id="JBHRTS010000004">
    <property type="protein sequence ID" value="MFC3194192.1"/>
    <property type="molecule type" value="Genomic_DNA"/>
</dbReference>
<dbReference type="Proteomes" id="UP001595533">
    <property type="component" value="Unassembled WGS sequence"/>
</dbReference>
<feature type="domain" description="Beta-lactamase-related" evidence="1">
    <location>
        <begin position="41"/>
        <end position="334"/>
    </location>
</feature>
<gene>
    <name evidence="2" type="ORF">ACFODZ_08055</name>
</gene>
<name>A0ABV7JAJ3_9GAMM</name>
<dbReference type="PANTHER" id="PTHR43283">
    <property type="entry name" value="BETA-LACTAMASE-RELATED"/>
    <property type="match status" value="1"/>
</dbReference>
<evidence type="ECO:0000259" key="1">
    <source>
        <dbReference type="Pfam" id="PF00144"/>
    </source>
</evidence>
<dbReference type="InterPro" id="IPR050789">
    <property type="entry name" value="Diverse_Enzym_Activities"/>
</dbReference>
<organism evidence="2 3">
    <name type="scientific">Marinicella sediminis</name>
    <dbReference type="NCBI Taxonomy" id="1792834"/>
    <lineage>
        <taxon>Bacteria</taxon>
        <taxon>Pseudomonadati</taxon>
        <taxon>Pseudomonadota</taxon>
        <taxon>Gammaproteobacteria</taxon>
        <taxon>Lysobacterales</taxon>
        <taxon>Marinicellaceae</taxon>
        <taxon>Marinicella</taxon>
    </lineage>
</organism>
<dbReference type="PANTHER" id="PTHR43283:SF7">
    <property type="entry name" value="BETA-LACTAMASE-RELATED DOMAIN-CONTAINING PROTEIN"/>
    <property type="match status" value="1"/>
</dbReference>
<keyword evidence="2" id="KW-0378">Hydrolase</keyword>
<dbReference type="EC" id="3.-.-.-" evidence="2"/>
<dbReference type="InterPro" id="IPR001466">
    <property type="entry name" value="Beta-lactam-related"/>
</dbReference>
<reference evidence="3" key="1">
    <citation type="journal article" date="2019" name="Int. J. Syst. Evol. Microbiol.">
        <title>The Global Catalogue of Microorganisms (GCM) 10K type strain sequencing project: providing services to taxonomists for standard genome sequencing and annotation.</title>
        <authorList>
            <consortium name="The Broad Institute Genomics Platform"/>
            <consortium name="The Broad Institute Genome Sequencing Center for Infectious Disease"/>
            <person name="Wu L."/>
            <person name="Ma J."/>
        </authorList>
    </citation>
    <scope>NUCLEOTIDE SEQUENCE [LARGE SCALE GENOMIC DNA]</scope>
    <source>
        <strain evidence="3">KCTC 42953</strain>
    </source>
</reference>
<dbReference type="RefSeq" id="WP_077412462.1">
    <property type="nucleotide sequence ID" value="NZ_JBHRTS010000004.1"/>
</dbReference>
<comment type="caution">
    <text evidence="2">The sequence shown here is derived from an EMBL/GenBank/DDBJ whole genome shotgun (WGS) entry which is preliminary data.</text>
</comment>
<evidence type="ECO:0000313" key="3">
    <source>
        <dbReference type="Proteomes" id="UP001595533"/>
    </source>
</evidence>
<sequence length="352" mass="40149">MKTIRMMTFILTSFVAQSGEPLNMKELEQQIADQELKSITSVLIQHNQQLTYERYFNDHHEQSRHDMRSASKSITSLAIGLAIDQGKLAGVKQQVMPFFSHKQPFENSDPRKEQITIEDLLTMSSVLECDDWNSASRGNEERMYIIEDWTKFILDLPIRGIPPWKKKPIDSPWGRTFSYCTGGVQVLTELVERVAKQPMSQYLQKNLFSPLNIKAPLFSQSPLGITNGGGGMQMTSRDWIKIGQLMLSDGRFEELQLIPAEWITQSFKPRAMIDESRQMSYGYLWWINQFESDGQTITAFAAAGNGGNYLFIIPVLNATVVITSTAYNTPYMHQQSRSILTQHVLPALLNRQ</sequence>
<dbReference type="Gene3D" id="3.40.710.10">
    <property type="entry name" value="DD-peptidase/beta-lactamase superfamily"/>
    <property type="match status" value="1"/>
</dbReference>
<accession>A0ABV7JAJ3</accession>
<dbReference type="Pfam" id="PF00144">
    <property type="entry name" value="Beta-lactamase"/>
    <property type="match status" value="1"/>
</dbReference>
<proteinExistence type="predicted"/>